<dbReference type="AlphaFoldDB" id="Q01Y04"/>
<sequence>MAWRYDSADNRIEVIVTPNFCGNLTALASSRPVWIVDTPHNRPSIDAVWAIGADLNLCEVSRYRYNDQAGDNRMEDLLEIIGCLDDHHPHHDIVVHGIEPAELGTVLEEEGYRVQERTPDGFVAVQIPEVRDRLIGRA</sequence>
<gene>
    <name evidence="1" type="ordered locus">Acid_4500</name>
</gene>
<dbReference type="InParanoid" id="Q01Y04"/>
<reference evidence="1" key="1">
    <citation type="submission" date="2006-10" db="EMBL/GenBank/DDBJ databases">
        <title>Complete sequence of Solibacter usitatus Ellin6076.</title>
        <authorList>
            <consortium name="US DOE Joint Genome Institute"/>
            <person name="Copeland A."/>
            <person name="Lucas S."/>
            <person name="Lapidus A."/>
            <person name="Barry K."/>
            <person name="Detter J.C."/>
            <person name="Glavina del Rio T."/>
            <person name="Hammon N."/>
            <person name="Israni S."/>
            <person name="Dalin E."/>
            <person name="Tice H."/>
            <person name="Pitluck S."/>
            <person name="Thompson L.S."/>
            <person name="Brettin T."/>
            <person name="Bruce D."/>
            <person name="Han C."/>
            <person name="Tapia R."/>
            <person name="Gilna P."/>
            <person name="Schmutz J."/>
            <person name="Larimer F."/>
            <person name="Land M."/>
            <person name="Hauser L."/>
            <person name="Kyrpides N."/>
            <person name="Mikhailova N."/>
            <person name="Janssen P.H."/>
            <person name="Kuske C.R."/>
            <person name="Richardson P."/>
        </authorList>
    </citation>
    <scope>NUCLEOTIDE SEQUENCE</scope>
    <source>
        <strain evidence="1">Ellin6076</strain>
    </source>
</reference>
<evidence type="ECO:0000313" key="1">
    <source>
        <dbReference type="EMBL" id="ABJ85461.1"/>
    </source>
</evidence>
<organism evidence="1">
    <name type="scientific">Solibacter usitatus (strain Ellin6076)</name>
    <dbReference type="NCBI Taxonomy" id="234267"/>
    <lineage>
        <taxon>Bacteria</taxon>
        <taxon>Pseudomonadati</taxon>
        <taxon>Acidobacteriota</taxon>
        <taxon>Terriglobia</taxon>
        <taxon>Bryobacterales</taxon>
        <taxon>Solibacteraceae</taxon>
        <taxon>Candidatus Solibacter</taxon>
    </lineage>
</organism>
<protein>
    <submittedName>
        <fullName evidence="1">Uncharacterized protein</fullName>
    </submittedName>
</protein>
<dbReference type="STRING" id="234267.Acid_4500"/>
<accession>Q01Y04</accession>
<name>Q01Y04_SOLUE</name>
<proteinExistence type="predicted"/>
<dbReference type="KEGG" id="sus:Acid_4500"/>
<dbReference type="HOGENOM" id="CLU_1853904_0_0_0"/>
<dbReference type="EMBL" id="CP000473">
    <property type="protein sequence ID" value="ABJ85461.1"/>
    <property type="molecule type" value="Genomic_DNA"/>
</dbReference>